<comment type="caution">
    <text evidence="3">The sequence shown here is derived from an EMBL/GenBank/DDBJ whole genome shotgun (WGS) entry which is preliminary data.</text>
</comment>
<dbReference type="GO" id="GO:0016757">
    <property type="term" value="F:glycosyltransferase activity"/>
    <property type="evidence" value="ECO:0007669"/>
    <property type="project" value="InterPro"/>
</dbReference>
<dbReference type="Gene3D" id="3.40.50.2000">
    <property type="entry name" value="Glycogen Phosphorylase B"/>
    <property type="match status" value="2"/>
</dbReference>
<dbReference type="EMBL" id="SWDB01000010">
    <property type="protein sequence ID" value="TKB46146.1"/>
    <property type="molecule type" value="Genomic_DNA"/>
</dbReference>
<sequence length="374" mass="42264">MNIFVIPAWHPTPEKPHLARWVMPHIEVSRRIGTVTVLHVEQSHGENEQVSVSQEHDYYYAKVNIEAKNIFRRTIIGYGKSLVEYTKALKLLYEKAVAHNGKPDIIHAHVSAPAGFSAARIGRDYGVPVIVTEHYSGFFSDNRFFWRLPYFSHQMRRSIKGLYAVSPGFKASIENKCNIEVNGVLPNPIDTSLFKPKVTENKSSVLKIVSTGTVGSIKGTDILLKAISRLPKGLKYKLKIIGNYDFKDKEINELLRNPHVELLGHKMQSELASIYSNSDLFIVSSRIETANVSMLEAMSCGCYVIAPKINAPETLLSETVSSIYEAKNIDDLVKNIETLPSFSREKQRQFVIENYGLQSVTRQLKRAYKRALIL</sequence>
<dbReference type="Pfam" id="PF13439">
    <property type="entry name" value="Glyco_transf_4"/>
    <property type="match status" value="1"/>
</dbReference>
<organism evidence="3 4">
    <name type="scientific">Thalassotalea mangrovi</name>
    <dbReference type="NCBI Taxonomy" id="2572245"/>
    <lineage>
        <taxon>Bacteria</taxon>
        <taxon>Pseudomonadati</taxon>
        <taxon>Pseudomonadota</taxon>
        <taxon>Gammaproteobacteria</taxon>
        <taxon>Alteromonadales</taxon>
        <taxon>Colwelliaceae</taxon>
        <taxon>Thalassotalea</taxon>
    </lineage>
</organism>
<evidence type="ECO:0000313" key="3">
    <source>
        <dbReference type="EMBL" id="TKB46146.1"/>
    </source>
</evidence>
<gene>
    <name evidence="3" type="ORF">E8M12_05835</name>
</gene>
<evidence type="ECO:0000259" key="2">
    <source>
        <dbReference type="Pfam" id="PF13439"/>
    </source>
</evidence>
<proteinExistence type="predicted"/>
<dbReference type="PANTHER" id="PTHR45947:SF3">
    <property type="entry name" value="SULFOQUINOVOSYL TRANSFERASE SQD2"/>
    <property type="match status" value="1"/>
</dbReference>
<dbReference type="InterPro" id="IPR028098">
    <property type="entry name" value="Glyco_trans_4-like_N"/>
</dbReference>
<dbReference type="Proteomes" id="UP000307999">
    <property type="component" value="Unassembled WGS sequence"/>
</dbReference>
<dbReference type="CDD" id="cd03801">
    <property type="entry name" value="GT4_PimA-like"/>
    <property type="match status" value="1"/>
</dbReference>
<dbReference type="Pfam" id="PF00534">
    <property type="entry name" value="Glycos_transf_1"/>
    <property type="match status" value="1"/>
</dbReference>
<accession>A0A4V6WMK9</accession>
<dbReference type="InterPro" id="IPR050194">
    <property type="entry name" value="Glycosyltransferase_grp1"/>
</dbReference>
<feature type="domain" description="Glycosyltransferase subfamily 4-like N-terminal" evidence="2">
    <location>
        <begin position="95"/>
        <end position="192"/>
    </location>
</feature>
<dbReference type="PANTHER" id="PTHR45947">
    <property type="entry name" value="SULFOQUINOVOSYL TRANSFERASE SQD2"/>
    <property type="match status" value="1"/>
</dbReference>
<reference evidence="3 4" key="1">
    <citation type="submission" date="2019-04" db="EMBL/GenBank/DDBJ databases">
        <title>Thalassotalea guangxiensis sp. nov., isolated from sediment of the coastal wetland.</title>
        <authorList>
            <person name="Zheng S."/>
            <person name="Zhang D."/>
        </authorList>
    </citation>
    <scope>NUCLEOTIDE SEQUENCE [LARGE SCALE GENOMIC DNA]</scope>
    <source>
        <strain evidence="3 4">ZS-4</strain>
    </source>
</reference>
<dbReference type="OrthoDB" id="9775208at2"/>
<dbReference type="InterPro" id="IPR001296">
    <property type="entry name" value="Glyco_trans_1"/>
</dbReference>
<dbReference type="SUPFAM" id="SSF53756">
    <property type="entry name" value="UDP-Glycosyltransferase/glycogen phosphorylase"/>
    <property type="match status" value="1"/>
</dbReference>
<name>A0A4V6WMK9_9GAMM</name>
<evidence type="ECO:0000313" key="4">
    <source>
        <dbReference type="Proteomes" id="UP000307999"/>
    </source>
</evidence>
<dbReference type="RefSeq" id="WP_136735154.1">
    <property type="nucleotide sequence ID" value="NZ_SWDB01000010.1"/>
</dbReference>
<protein>
    <submittedName>
        <fullName evidence="3">Glycosyltransferase family 4 protein</fullName>
    </submittedName>
</protein>
<keyword evidence="4" id="KW-1185">Reference proteome</keyword>
<dbReference type="AlphaFoldDB" id="A0A4V6WMK9"/>
<evidence type="ECO:0000259" key="1">
    <source>
        <dbReference type="Pfam" id="PF00534"/>
    </source>
</evidence>
<keyword evidence="3" id="KW-0808">Transferase</keyword>
<feature type="domain" description="Glycosyl transferase family 1" evidence="1">
    <location>
        <begin position="201"/>
        <end position="345"/>
    </location>
</feature>